<dbReference type="Gene3D" id="3.40.1690.10">
    <property type="entry name" value="secretion proteins EscU"/>
    <property type="match status" value="1"/>
</dbReference>
<comment type="caution">
    <text evidence="6">The sequence shown here is derived from an EMBL/GenBank/DDBJ whole genome shotgun (WGS) entry which is preliminary data.</text>
</comment>
<dbReference type="PATRIC" id="fig|336566.3.peg.74"/>
<feature type="transmembrane region" description="Helical" evidence="5">
    <location>
        <begin position="77"/>
        <end position="105"/>
    </location>
</feature>
<dbReference type="Proteomes" id="UP000050956">
    <property type="component" value="Unassembled WGS sequence"/>
</dbReference>
<feature type="transmembrane region" description="Helical" evidence="5">
    <location>
        <begin position="32"/>
        <end position="57"/>
    </location>
</feature>
<dbReference type="InterPro" id="IPR029025">
    <property type="entry name" value="T3SS_substrate_exporter_C"/>
</dbReference>
<dbReference type="PRINTS" id="PR00950">
    <property type="entry name" value="TYPE3IMSPROT"/>
</dbReference>
<dbReference type="RefSeq" id="WP_057636973.1">
    <property type="nucleotide sequence ID" value="NZ_LDJM01000010.1"/>
</dbReference>
<dbReference type="GO" id="GO:0009306">
    <property type="term" value="P:protein secretion"/>
    <property type="evidence" value="ECO:0007669"/>
    <property type="project" value="InterPro"/>
</dbReference>
<gene>
    <name evidence="6" type="ORF">ABB30_03720</name>
</gene>
<keyword evidence="3" id="KW-0813">Transport</keyword>
<dbReference type="EMBL" id="LDJM01000010">
    <property type="protein sequence ID" value="KRG78431.1"/>
    <property type="molecule type" value="Genomic_DNA"/>
</dbReference>
<dbReference type="SUPFAM" id="SSF160544">
    <property type="entry name" value="EscU C-terminal domain-like"/>
    <property type="match status" value="1"/>
</dbReference>
<feature type="transmembrane region" description="Helical" evidence="5">
    <location>
        <begin position="192"/>
        <end position="210"/>
    </location>
</feature>
<dbReference type="PANTHER" id="PTHR30531">
    <property type="entry name" value="FLAGELLAR BIOSYNTHETIC PROTEIN FLHB"/>
    <property type="match status" value="1"/>
</dbReference>
<evidence type="ECO:0000313" key="6">
    <source>
        <dbReference type="EMBL" id="KRG78431.1"/>
    </source>
</evidence>
<keyword evidence="3" id="KW-0653">Protein transport</keyword>
<dbReference type="InterPro" id="IPR006135">
    <property type="entry name" value="T3SS_substrate_exporter"/>
</dbReference>
<evidence type="ECO:0000256" key="3">
    <source>
        <dbReference type="ARBA" id="ARBA00023225"/>
    </source>
</evidence>
<reference evidence="6 7" key="1">
    <citation type="submission" date="2015-05" db="EMBL/GenBank/DDBJ databases">
        <title>Genome sequencing and analysis of members of genus Stenotrophomonas.</title>
        <authorList>
            <person name="Patil P.P."/>
            <person name="Midha S."/>
            <person name="Patil P.B."/>
        </authorList>
    </citation>
    <scope>NUCLEOTIDE SEQUENCE [LARGE SCALE GENOMIC DNA]</scope>
    <source>
        <strain evidence="6 7">DSM 24757</strain>
    </source>
</reference>
<name>A0A0R0D858_9GAMM</name>
<evidence type="ECO:0000313" key="7">
    <source>
        <dbReference type="Proteomes" id="UP000050956"/>
    </source>
</evidence>
<evidence type="ECO:0000256" key="1">
    <source>
        <dbReference type="ARBA" id="ARBA00010690"/>
    </source>
</evidence>
<organism evidence="6 7">
    <name type="scientific">Stenotrophomonas ginsengisoli</name>
    <dbReference type="NCBI Taxonomy" id="336566"/>
    <lineage>
        <taxon>Bacteria</taxon>
        <taxon>Pseudomonadati</taxon>
        <taxon>Pseudomonadota</taxon>
        <taxon>Gammaproteobacteria</taxon>
        <taxon>Lysobacterales</taxon>
        <taxon>Lysobacteraceae</taxon>
        <taxon>Stenotrophomonas</taxon>
    </lineage>
</organism>
<keyword evidence="5" id="KW-0472">Membrane</keyword>
<protein>
    <recommendedName>
        <fullName evidence="2">Flagellar biosynthetic protein FlhB</fullName>
    </recommendedName>
</protein>
<evidence type="ECO:0000256" key="5">
    <source>
        <dbReference type="SAM" id="Phobius"/>
    </source>
</evidence>
<comment type="function">
    <text evidence="4">Required for formation of the rod structure in the basal body of the flagellar apparatus. Together with FliI and FliH, may constitute the export apparatus of flagellin.</text>
</comment>
<proteinExistence type="inferred from homology"/>
<dbReference type="STRING" id="336566.ABB30_03720"/>
<keyword evidence="5" id="KW-0812">Transmembrane</keyword>
<dbReference type="PANTHER" id="PTHR30531:SF12">
    <property type="entry name" value="FLAGELLAR BIOSYNTHETIC PROTEIN FLHB"/>
    <property type="match status" value="1"/>
</dbReference>
<keyword evidence="7" id="KW-1185">Reference proteome</keyword>
<dbReference type="Pfam" id="PF01312">
    <property type="entry name" value="Bac_export_2"/>
    <property type="match status" value="1"/>
</dbReference>
<dbReference type="AlphaFoldDB" id="A0A0R0D858"/>
<accession>A0A0R0D858</accession>
<comment type="similarity">
    <text evidence="1">Belongs to the type III secretion exporter family.</text>
</comment>
<dbReference type="OrthoDB" id="9807950at2"/>
<feature type="transmembrane region" description="Helical" evidence="5">
    <location>
        <begin position="145"/>
        <end position="163"/>
    </location>
</feature>
<keyword evidence="3" id="KW-1006">Bacterial flagellum protein export</keyword>
<keyword evidence="5" id="KW-1133">Transmembrane helix</keyword>
<evidence type="ECO:0000256" key="4">
    <source>
        <dbReference type="ARBA" id="ARBA00025078"/>
    </source>
</evidence>
<evidence type="ECO:0000256" key="2">
    <source>
        <dbReference type="ARBA" id="ARBA00021622"/>
    </source>
</evidence>
<sequence>MAEGDQDKTEQPTSYRLEEARKQGNVARSQDVTGIVVLIVFAGVVAITAGDVAHALAQASREMVQLAGSAPRPGASLLHALVTFYAPLGDALMPLVLALLVAAVLGNAMQTGLMFTTQPLTPDPKRLNPAAAFKRLFALRSLWELGKMGVKFALLAIVCWMALRNAPAIVDAATRIAPGEAGRLLLSGFVRVSIYVLLILAVVAAADLLFSRRDYMRKMRMSRRELKDEVKRRDGDPAIRGRRREKLRELLKKTQALGNVAQADMVLTNPTHVAVALRYRPGKTLGPVVVAKGAGLMAAHIRKLASQHRVPVWPSMTLARALYRECDIDQMVPEAQYGALAPLYRRLWAQRGAAA</sequence>
<dbReference type="GO" id="GO:0005886">
    <property type="term" value="C:plasma membrane"/>
    <property type="evidence" value="ECO:0007669"/>
    <property type="project" value="TreeGrafter"/>
</dbReference>